<keyword evidence="5" id="KW-0597">Phosphoprotein</keyword>
<evidence type="ECO:0000256" key="6">
    <source>
        <dbReference type="ARBA" id="ARBA00022679"/>
    </source>
</evidence>
<comment type="catalytic activity">
    <reaction evidence="1">
        <text>ATP + protein L-histidine = ADP + protein N-phospho-L-histidine.</text>
        <dbReference type="EC" id="2.7.13.3"/>
    </reaction>
</comment>
<feature type="domain" description="Histidine kinase" evidence="12">
    <location>
        <begin position="964"/>
        <end position="1179"/>
    </location>
</feature>
<dbReference type="InterPro" id="IPR018771">
    <property type="entry name" value="PocR_dom"/>
</dbReference>
<dbReference type="SMART" id="SM00091">
    <property type="entry name" value="PAS"/>
    <property type="match status" value="5"/>
</dbReference>
<dbReference type="SMART" id="SM00387">
    <property type="entry name" value="HATPase_c"/>
    <property type="match status" value="1"/>
</dbReference>
<dbReference type="InterPro" id="IPR000700">
    <property type="entry name" value="PAS-assoc_C"/>
</dbReference>
<keyword evidence="10" id="KW-0902">Two-component regulatory system</keyword>
<dbReference type="Gene3D" id="2.10.70.100">
    <property type="match status" value="1"/>
</dbReference>
<dbReference type="EMBL" id="FMYP01000008">
    <property type="protein sequence ID" value="SDB90695.1"/>
    <property type="molecule type" value="Genomic_DNA"/>
</dbReference>
<dbReference type="SUPFAM" id="SSF47384">
    <property type="entry name" value="Homodimeric domain of signal transducing histidine kinase"/>
    <property type="match status" value="1"/>
</dbReference>
<dbReference type="InterPro" id="IPR036097">
    <property type="entry name" value="HisK_dim/P_sf"/>
</dbReference>
<dbReference type="Pfam" id="PF13426">
    <property type="entry name" value="PAS_9"/>
    <property type="match status" value="1"/>
</dbReference>
<dbReference type="PRINTS" id="PR00344">
    <property type="entry name" value="BCTRLSENSOR"/>
</dbReference>
<dbReference type="Pfam" id="PF02518">
    <property type="entry name" value="HATPase_c"/>
    <property type="match status" value="1"/>
</dbReference>
<dbReference type="InterPro" id="IPR052162">
    <property type="entry name" value="Sensor_kinase/Photoreceptor"/>
</dbReference>
<dbReference type="STRING" id="1640674.SAMN05216323_100843"/>
<dbReference type="Pfam" id="PF08447">
    <property type="entry name" value="PAS_3"/>
    <property type="match status" value="2"/>
</dbReference>
<keyword evidence="6" id="KW-0808">Transferase</keyword>
<dbReference type="FunFam" id="1.10.287.130:FF:000070">
    <property type="entry name" value="Histidine kinase sensor protein"/>
    <property type="match status" value="1"/>
</dbReference>
<dbReference type="FunFam" id="3.30.565.10:FF:000023">
    <property type="entry name" value="PAS domain-containing sensor histidine kinase"/>
    <property type="match status" value="1"/>
</dbReference>
<evidence type="ECO:0000259" key="13">
    <source>
        <dbReference type="PROSITE" id="PS50112"/>
    </source>
</evidence>
<dbReference type="CDD" id="cd00082">
    <property type="entry name" value="HisKA"/>
    <property type="match status" value="1"/>
</dbReference>
<dbReference type="EC" id="2.7.13.3" evidence="3"/>
<dbReference type="Gene3D" id="3.30.450.20">
    <property type="entry name" value="PAS domain"/>
    <property type="match status" value="6"/>
</dbReference>
<dbReference type="SMART" id="SM00086">
    <property type="entry name" value="PAC"/>
    <property type="match status" value="5"/>
</dbReference>
<evidence type="ECO:0000256" key="2">
    <source>
        <dbReference type="ARBA" id="ARBA00004236"/>
    </source>
</evidence>
<protein>
    <recommendedName>
        <fullName evidence="3">histidine kinase</fullName>
        <ecNumber evidence="3">2.7.13.3</ecNumber>
    </recommendedName>
</protein>
<keyword evidence="16" id="KW-1185">Reference proteome</keyword>
<reference evidence="15 16" key="1">
    <citation type="submission" date="2016-09" db="EMBL/GenBank/DDBJ databases">
        <authorList>
            <person name="Capua I."/>
            <person name="De Benedictis P."/>
            <person name="Joannis T."/>
            <person name="Lombin L.H."/>
            <person name="Cattoli G."/>
        </authorList>
    </citation>
    <scope>NUCLEOTIDE SEQUENCE [LARGE SCALE GENOMIC DNA]</scope>
    <source>
        <strain evidence="15 16">A7P-90m</strain>
    </source>
</reference>
<dbReference type="PANTHER" id="PTHR43304">
    <property type="entry name" value="PHYTOCHROME-LIKE PROTEIN CPH1"/>
    <property type="match status" value="1"/>
</dbReference>
<dbReference type="InterPro" id="IPR035965">
    <property type="entry name" value="PAS-like_dom_sf"/>
</dbReference>
<dbReference type="InterPro" id="IPR013767">
    <property type="entry name" value="PAS_fold"/>
</dbReference>
<dbReference type="InterPro" id="IPR013655">
    <property type="entry name" value="PAS_fold_3"/>
</dbReference>
<dbReference type="Pfam" id="PF00512">
    <property type="entry name" value="HisKA"/>
    <property type="match status" value="1"/>
</dbReference>
<feature type="domain" description="PAC" evidence="14">
    <location>
        <begin position="256"/>
        <end position="308"/>
    </location>
</feature>
<dbReference type="InterPro" id="IPR003661">
    <property type="entry name" value="HisK_dim/P_dom"/>
</dbReference>
<comment type="subcellular location">
    <subcellularLocation>
        <location evidence="2">Cell membrane</location>
    </subcellularLocation>
</comment>
<dbReference type="SUPFAM" id="SSF55874">
    <property type="entry name" value="ATPase domain of HSP90 chaperone/DNA topoisomerase II/histidine kinase"/>
    <property type="match status" value="1"/>
</dbReference>
<evidence type="ECO:0000256" key="8">
    <source>
        <dbReference type="ARBA" id="ARBA00022777"/>
    </source>
</evidence>
<evidence type="ECO:0000256" key="7">
    <source>
        <dbReference type="ARBA" id="ARBA00022741"/>
    </source>
</evidence>
<evidence type="ECO:0000256" key="1">
    <source>
        <dbReference type="ARBA" id="ARBA00000085"/>
    </source>
</evidence>
<accession>A0A1G6H9S5</accession>
<feature type="domain" description="PAC" evidence="14">
    <location>
        <begin position="506"/>
        <end position="557"/>
    </location>
</feature>
<dbReference type="CDD" id="cd00130">
    <property type="entry name" value="PAS"/>
    <property type="match status" value="5"/>
</dbReference>
<dbReference type="GO" id="GO:0006355">
    <property type="term" value="P:regulation of DNA-templated transcription"/>
    <property type="evidence" value="ECO:0007669"/>
    <property type="project" value="InterPro"/>
</dbReference>
<evidence type="ECO:0000313" key="16">
    <source>
        <dbReference type="Proteomes" id="UP000199452"/>
    </source>
</evidence>
<keyword evidence="7" id="KW-0547">Nucleotide-binding</keyword>
<dbReference type="PROSITE" id="PS50109">
    <property type="entry name" value="HIS_KIN"/>
    <property type="match status" value="1"/>
</dbReference>
<name>A0A1G6H9S5_9BACT</name>
<dbReference type="InterPro" id="IPR013656">
    <property type="entry name" value="PAS_4"/>
</dbReference>
<dbReference type="Gene3D" id="3.30.565.10">
    <property type="entry name" value="Histidine kinase-like ATPase, C-terminal domain"/>
    <property type="match status" value="1"/>
</dbReference>
<proteinExistence type="predicted"/>
<feature type="domain" description="PAC" evidence="14">
    <location>
        <begin position="381"/>
        <end position="431"/>
    </location>
</feature>
<dbReference type="InterPro" id="IPR000014">
    <property type="entry name" value="PAS"/>
</dbReference>
<dbReference type="NCBIfam" id="TIGR00229">
    <property type="entry name" value="sensory_box"/>
    <property type="match status" value="5"/>
</dbReference>
<dbReference type="InterPro" id="IPR005467">
    <property type="entry name" value="His_kinase_dom"/>
</dbReference>
<dbReference type="SMART" id="SM00388">
    <property type="entry name" value="HisKA"/>
    <property type="match status" value="1"/>
</dbReference>
<evidence type="ECO:0000256" key="11">
    <source>
        <dbReference type="ARBA" id="ARBA00023136"/>
    </source>
</evidence>
<dbReference type="Pfam" id="PF10114">
    <property type="entry name" value="PocR"/>
    <property type="match status" value="1"/>
</dbReference>
<sequence>MKHKLQDLIDIKQFQSLQDMMNEVYSFTTAILDLEGNILTASGWQDICTKFHRVNPESCKKCAISDSYILSHIHEANPGVRYKCMNGMYDYAFPIIIDGTHYGNFFTGQFFFEKPDVKFFIDQAKKYGFDEVEYLQALENVPVITEERLNSLTLFLKELIQIISSVGLRNIKQTEANSALIESQELYHDLVETAQDLIWQADADGRYTYLNPAWEDVFGYKIEEMIGKRFVDFQTKEWADRDLKEFERLLDGNTVKGLETVHLGKNGKEIRLIFNAKQVRDINGKISGTRGTAFDITERKQAEEALAQEKLFIEALLESLPGYLYVYDDQGNLIRWNKKHETMTGYSAEELSHMNISKWFEGDDAIRVAASIEEVMTTGYGEVEANLLIKGGGKLLVHSNGVRLNLNGKTYFTGVGLDITERKQAEKALIESEVFLKQTQEISKVGGWSYNVVSGESKFTDEIYKIYGLPIGSHFETEEGMKFYHPDEREIITDAFSKIITDGKAYDLEMRFVNASGENLWVRTIGEPVFEGGKVVKINGILMDITDRKQAEDKLIESESKYTSLFASMNEGVVLHEVIYDNKNKAVDYRIIDLNPAFEMQTGIQAEKARKQLASEFYAITPAPYLDIYSKVANTREPTEFETYFPPLNKHFSISVFSPKKGMFATVFTDITENKLNQERLAKSEVLFRTAFENSAVGMCLTATDGKFLKVNSKLCEMLGYSSKELLNTTFQEITHPDDIDKSNTSVAKAVDKQSDVFRFDKRYICKNGAVIWTEVSASLLRDHDGRSLYFITHIVDITERHRAVVALKNREDRLSAIIRVAPTGIGLVINRVLIEVNDVLCNMLGYSAEELIGNNSLLLYPDKAEYEYVGVHKYEQIKERGTGTLETRFKKKNGEIIDILMSSTPLDICDLKLGVAFTALDITERRKAQLEIQELNKDLEHRVTIRTQELADSNKELESFVYSVSHDLRAPLRSIMGFSEIISRRHFSSLNEEGKEYFGYVLAASKNMANLIEDLLRFSRLSKKSVDKETIEMNGIVEQVLQSLNEDILQSNAKIVVPADLPTVYADRSLLGQILSNLISNAIKYHRKGVDPEIIIDVDKNEETSIIKIIDNGQGIPNEHHEKIFNIFQRLHSSEEYPGTGIGLCIVKKAVTSLGGKIAVESELNKGSTFSVELPNSLL</sequence>
<feature type="domain" description="PAS" evidence="13">
    <location>
        <begin position="684"/>
        <end position="754"/>
    </location>
</feature>
<dbReference type="InterPro" id="IPR036890">
    <property type="entry name" value="HATPase_C_sf"/>
</dbReference>
<dbReference type="AlphaFoldDB" id="A0A1G6H9S5"/>
<dbReference type="OrthoDB" id="9781208at2"/>
<keyword evidence="8" id="KW-0418">Kinase</keyword>
<dbReference type="Pfam" id="PF08448">
    <property type="entry name" value="PAS_4"/>
    <property type="match status" value="1"/>
</dbReference>
<dbReference type="GO" id="GO:0005524">
    <property type="term" value="F:ATP binding"/>
    <property type="evidence" value="ECO:0007669"/>
    <property type="project" value="UniProtKB-KW"/>
</dbReference>
<evidence type="ECO:0000256" key="4">
    <source>
        <dbReference type="ARBA" id="ARBA00022475"/>
    </source>
</evidence>
<evidence type="ECO:0000256" key="3">
    <source>
        <dbReference type="ARBA" id="ARBA00012438"/>
    </source>
</evidence>
<feature type="domain" description="PAC" evidence="14">
    <location>
        <begin position="884"/>
        <end position="935"/>
    </location>
</feature>
<keyword evidence="4" id="KW-1003">Cell membrane</keyword>
<dbReference type="GO" id="GO:0005886">
    <property type="term" value="C:plasma membrane"/>
    <property type="evidence" value="ECO:0007669"/>
    <property type="project" value="UniProtKB-SubCell"/>
</dbReference>
<keyword evidence="9" id="KW-0067">ATP-binding</keyword>
<evidence type="ECO:0000259" key="12">
    <source>
        <dbReference type="PROSITE" id="PS50109"/>
    </source>
</evidence>
<dbReference type="InterPro" id="IPR001610">
    <property type="entry name" value="PAC"/>
</dbReference>
<feature type="domain" description="PAC" evidence="14">
    <location>
        <begin position="758"/>
        <end position="810"/>
    </location>
</feature>
<dbReference type="Pfam" id="PF00989">
    <property type="entry name" value="PAS"/>
    <property type="match status" value="1"/>
</dbReference>
<evidence type="ECO:0000259" key="14">
    <source>
        <dbReference type="PROSITE" id="PS50113"/>
    </source>
</evidence>
<evidence type="ECO:0000256" key="10">
    <source>
        <dbReference type="ARBA" id="ARBA00023012"/>
    </source>
</evidence>
<dbReference type="InterPro" id="IPR003594">
    <property type="entry name" value="HATPase_dom"/>
</dbReference>
<dbReference type="RefSeq" id="WP_092435900.1">
    <property type="nucleotide sequence ID" value="NZ_FMYP01000008.1"/>
</dbReference>
<evidence type="ECO:0000313" key="15">
    <source>
        <dbReference type="EMBL" id="SDB90695.1"/>
    </source>
</evidence>
<dbReference type="GO" id="GO:0000155">
    <property type="term" value="F:phosphorelay sensor kinase activity"/>
    <property type="evidence" value="ECO:0007669"/>
    <property type="project" value="InterPro"/>
</dbReference>
<keyword evidence="11" id="KW-0472">Membrane</keyword>
<feature type="domain" description="PAS" evidence="13">
    <location>
        <begin position="834"/>
        <end position="863"/>
    </location>
</feature>
<feature type="domain" description="PAS" evidence="13">
    <location>
        <begin position="183"/>
        <end position="253"/>
    </location>
</feature>
<dbReference type="PANTHER" id="PTHR43304:SF1">
    <property type="entry name" value="PAC DOMAIN-CONTAINING PROTEIN"/>
    <property type="match status" value="1"/>
</dbReference>
<dbReference type="InterPro" id="IPR004358">
    <property type="entry name" value="Sig_transdc_His_kin-like_C"/>
</dbReference>
<organism evidence="15 16">
    <name type="scientific">Williamwhitmania taraxaci</name>
    <dbReference type="NCBI Taxonomy" id="1640674"/>
    <lineage>
        <taxon>Bacteria</taxon>
        <taxon>Pseudomonadati</taxon>
        <taxon>Bacteroidota</taxon>
        <taxon>Bacteroidia</taxon>
        <taxon>Bacteroidales</taxon>
        <taxon>Williamwhitmaniaceae</taxon>
        <taxon>Williamwhitmania</taxon>
    </lineage>
</organism>
<evidence type="ECO:0000256" key="5">
    <source>
        <dbReference type="ARBA" id="ARBA00022553"/>
    </source>
</evidence>
<dbReference type="PROSITE" id="PS50113">
    <property type="entry name" value="PAC"/>
    <property type="match status" value="5"/>
</dbReference>
<dbReference type="Proteomes" id="UP000199452">
    <property type="component" value="Unassembled WGS sequence"/>
</dbReference>
<feature type="domain" description="PAS" evidence="13">
    <location>
        <begin position="309"/>
        <end position="379"/>
    </location>
</feature>
<dbReference type="Gene3D" id="1.10.287.130">
    <property type="match status" value="1"/>
</dbReference>
<dbReference type="PROSITE" id="PS50112">
    <property type="entry name" value="PAS"/>
    <property type="match status" value="4"/>
</dbReference>
<evidence type="ECO:0000256" key="9">
    <source>
        <dbReference type="ARBA" id="ARBA00022840"/>
    </source>
</evidence>
<gene>
    <name evidence="15" type="ORF">SAMN05216323_100843</name>
</gene>
<dbReference type="SUPFAM" id="SSF55785">
    <property type="entry name" value="PYP-like sensor domain (PAS domain)"/>
    <property type="match status" value="6"/>
</dbReference>